<dbReference type="Gene3D" id="1.10.510.10">
    <property type="entry name" value="Transferase(Phosphotransferase) domain 1"/>
    <property type="match status" value="1"/>
</dbReference>
<accession>A0A397S8N6</accession>
<dbReference type="GO" id="GO:0005524">
    <property type="term" value="F:ATP binding"/>
    <property type="evidence" value="ECO:0007669"/>
    <property type="project" value="InterPro"/>
</dbReference>
<dbReference type="InterPro" id="IPR000719">
    <property type="entry name" value="Prot_kinase_dom"/>
</dbReference>
<dbReference type="EMBL" id="QKYT01000639">
    <property type="protein sequence ID" value="RIA82703.1"/>
    <property type="molecule type" value="Genomic_DNA"/>
</dbReference>
<dbReference type="Proteomes" id="UP000265703">
    <property type="component" value="Unassembled WGS sequence"/>
</dbReference>
<dbReference type="SUPFAM" id="SSF56112">
    <property type="entry name" value="Protein kinase-like (PK-like)"/>
    <property type="match status" value="1"/>
</dbReference>
<keyword evidence="2" id="KW-0418">Kinase</keyword>
<dbReference type="GO" id="GO:0005737">
    <property type="term" value="C:cytoplasm"/>
    <property type="evidence" value="ECO:0007669"/>
    <property type="project" value="TreeGrafter"/>
</dbReference>
<dbReference type="PANTHER" id="PTHR23257">
    <property type="entry name" value="SERINE-THREONINE PROTEIN KINASE"/>
    <property type="match status" value="1"/>
</dbReference>
<feature type="domain" description="Protein kinase" evidence="1">
    <location>
        <begin position="1"/>
        <end position="103"/>
    </location>
</feature>
<protein>
    <submittedName>
        <fullName evidence="2">Kinase-like domain-containing protein</fullName>
    </submittedName>
</protein>
<dbReference type="OrthoDB" id="2359985at2759"/>
<evidence type="ECO:0000259" key="1">
    <source>
        <dbReference type="PROSITE" id="PS50011"/>
    </source>
</evidence>
<dbReference type="PROSITE" id="PS50011">
    <property type="entry name" value="PROTEIN_KINASE_DOM"/>
    <property type="match status" value="1"/>
</dbReference>
<dbReference type="Pfam" id="PF00069">
    <property type="entry name" value="Pkinase"/>
    <property type="match status" value="1"/>
</dbReference>
<comment type="caution">
    <text evidence="2">The sequence shown here is derived from an EMBL/GenBank/DDBJ whole genome shotgun (WGS) entry which is preliminary data.</text>
</comment>
<reference evidence="2 3" key="1">
    <citation type="submission" date="2018-06" db="EMBL/GenBank/DDBJ databases">
        <title>Comparative genomics reveals the genomic features of Rhizophagus irregularis, R. cerebriforme, R. diaphanum and Gigaspora rosea, and their symbiotic lifestyle signature.</title>
        <authorList>
            <person name="Morin E."/>
            <person name="San Clemente H."/>
            <person name="Chen E.C.H."/>
            <person name="De La Providencia I."/>
            <person name="Hainaut M."/>
            <person name="Kuo A."/>
            <person name="Kohler A."/>
            <person name="Murat C."/>
            <person name="Tang N."/>
            <person name="Roy S."/>
            <person name="Loubradou J."/>
            <person name="Henrissat B."/>
            <person name="Grigoriev I.V."/>
            <person name="Corradi N."/>
            <person name="Roux C."/>
            <person name="Martin F.M."/>
        </authorList>
    </citation>
    <scope>NUCLEOTIDE SEQUENCE [LARGE SCALE GENOMIC DNA]</scope>
    <source>
        <strain evidence="2 3">DAOM 227022</strain>
    </source>
</reference>
<organism evidence="2 3">
    <name type="scientific">Glomus cerebriforme</name>
    <dbReference type="NCBI Taxonomy" id="658196"/>
    <lineage>
        <taxon>Eukaryota</taxon>
        <taxon>Fungi</taxon>
        <taxon>Fungi incertae sedis</taxon>
        <taxon>Mucoromycota</taxon>
        <taxon>Glomeromycotina</taxon>
        <taxon>Glomeromycetes</taxon>
        <taxon>Glomerales</taxon>
        <taxon>Glomeraceae</taxon>
        <taxon>Glomus</taxon>
    </lineage>
</organism>
<evidence type="ECO:0000313" key="2">
    <source>
        <dbReference type="EMBL" id="RIA82703.1"/>
    </source>
</evidence>
<sequence>MDEVKIYGVLPYVAPEVLRGKPYNQAADIYSFGMIMYFTATGRKPFSNRAHDVHLVLDICNGIRPKLNEPEAPRCYIDLMKMCLDKNPDKRPNVTEIYNQISFWNQYANNNLFKQAEEYRKKNLPFFEISTHPQAIYTSRLLNCFTEHLKYVDNNNSECLDCAIDDK</sequence>
<proteinExistence type="predicted"/>
<dbReference type="GO" id="GO:0004672">
    <property type="term" value="F:protein kinase activity"/>
    <property type="evidence" value="ECO:0007669"/>
    <property type="project" value="InterPro"/>
</dbReference>
<dbReference type="InterPro" id="IPR050167">
    <property type="entry name" value="Ser_Thr_protein_kinase"/>
</dbReference>
<dbReference type="GO" id="GO:0007165">
    <property type="term" value="P:signal transduction"/>
    <property type="evidence" value="ECO:0007669"/>
    <property type="project" value="TreeGrafter"/>
</dbReference>
<keyword evidence="3" id="KW-1185">Reference proteome</keyword>
<dbReference type="AlphaFoldDB" id="A0A397S8N6"/>
<dbReference type="STRING" id="658196.A0A397S8N6"/>
<keyword evidence="2" id="KW-0808">Transferase</keyword>
<gene>
    <name evidence="2" type="ORF">C1645_743594</name>
</gene>
<dbReference type="InterPro" id="IPR011009">
    <property type="entry name" value="Kinase-like_dom_sf"/>
</dbReference>
<evidence type="ECO:0000313" key="3">
    <source>
        <dbReference type="Proteomes" id="UP000265703"/>
    </source>
</evidence>
<name>A0A397S8N6_9GLOM</name>